<evidence type="ECO:0000256" key="1">
    <source>
        <dbReference type="SAM" id="MobiDB-lite"/>
    </source>
</evidence>
<feature type="compositionally biased region" description="Polar residues" evidence="1">
    <location>
        <begin position="62"/>
        <end position="72"/>
    </location>
</feature>
<dbReference type="InterPro" id="IPR019200">
    <property type="entry name" value="ATP_adenylylTrfase_C"/>
</dbReference>
<sequence length="307" mass="33683">MDESYVLSKFDDLLKSGRVLYDEKQEVVRRLDEQLEFHFIVSSALAKKPLRPGSDNEGKGSGASSTDTEGSDISTEGFVISEMNGGSHLLVANKFSYGKPHLLLLTRDASRRQYEPLDQRDIDAMWAALTSAAKHDYMAFYNCGRDAGCSRLHKHMQLVPKPAHSFADFLDNNDNGDNNWTESVAPKVPFQWFHRRFDVGAAGHVESAEEVMRTYSTLLEHAAAIQPNIAKQVQSAGAAGATCAHNVILTRRGIIVIPRRRASVEPAGGANALGMLGVIAVASKEEVDDWVQLGLTRVLAELGVARY</sequence>
<dbReference type="Pfam" id="PF09830">
    <property type="entry name" value="ATP_transf"/>
    <property type="match status" value="1"/>
</dbReference>
<gene>
    <name evidence="4" type="ORF">AAL_03689</name>
</gene>
<keyword evidence="5" id="KW-1185">Reference proteome</keyword>
<protein>
    <submittedName>
        <fullName evidence="4">Histidine triad-like motif protein</fullName>
    </submittedName>
</protein>
<dbReference type="PANTHER" id="PTHR38420">
    <property type="entry name" value="AP-4-A PHOSPHORYLASE II"/>
    <property type="match status" value="1"/>
</dbReference>
<dbReference type="InterPro" id="IPR043171">
    <property type="entry name" value="Ap4A_phos1/2-like"/>
</dbReference>
<dbReference type="Proteomes" id="UP000078544">
    <property type="component" value="Unassembled WGS sequence"/>
</dbReference>
<dbReference type="GO" id="GO:0003877">
    <property type="term" value="F:ATP:ADP adenylyltransferase activity"/>
    <property type="evidence" value="ECO:0007669"/>
    <property type="project" value="InterPro"/>
</dbReference>
<name>A0A168DGL6_9HYPO</name>
<dbReference type="SUPFAM" id="SSF54197">
    <property type="entry name" value="HIT-like"/>
    <property type="match status" value="1"/>
</dbReference>
<evidence type="ECO:0000259" key="3">
    <source>
        <dbReference type="Pfam" id="PF19327"/>
    </source>
</evidence>
<organism evidence="4 5">
    <name type="scientific">Moelleriella libera RCEF 2490</name>
    <dbReference type="NCBI Taxonomy" id="1081109"/>
    <lineage>
        <taxon>Eukaryota</taxon>
        <taxon>Fungi</taxon>
        <taxon>Dikarya</taxon>
        <taxon>Ascomycota</taxon>
        <taxon>Pezizomycotina</taxon>
        <taxon>Sordariomycetes</taxon>
        <taxon>Hypocreomycetidae</taxon>
        <taxon>Hypocreales</taxon>
        <taxon>Clavicipitaceae</taxon>
        <taxon>Moelleriella</taxon>
    </lineage>
</organism>
<dbReference type="Gene3D" id="3.30.428.70">
    <property type="match status" value="1"/>
</dbReference>
<feature type="domain" description="Ap4A phosphorylase 1/2 N-terminal" evidence="3">
    <location>
        <begin position="86"/>
        <end position="163"/>
    </location>
</feature>
<dbReference type="GO" id="GO:0009117">
    <property type="term" value="P:nucleotide metabolic process"/>
    <property type="evidence" value="ECO:0007669"/>
    <property type="project" value="InterPro"/>
</dbReference>
<evidence type="ECO:0000313" key="5">
    <source>
        <dbReference type="Proteomes" id="UP000078544"/>
    </source>
</evidence>
<dbReference type="InterPro" id="IPR009163">
    <property type="entry name" value="Ap4A_phos1/2"/>
</dbReference>
<reference evidence="4 5" key="1">
    <citation type="journal article" date="2016" name="Genome Biol. Evol.">
        <title>Divergent and convergent evolution of fungal pathogenicity.</title>
        <authorList>
            <person name="Shang Y."/>
            <person name="Xiao G."/>
            <person name="Zheng P."/>
            <person name="Cen K."/>
            <person name="Zhan S."/>
            <person name="Wang C."/>
        </authorList>
    </citation>
    <scope>NUCLEOTIDE SEQUENCE [LARGE SCALE GENOMIC DNA]</scope>
    <source>
        <strain evidence="4 5">RCEF 2490</strain>
    </source>
</reference>
<evidence type="ECO:0000259" key="2">
    <source>
        <dbReference type="Pfam" id="PF09830"/>
    </source>
</evidence>
<evidence type="ECO:0000313" key="4">
    <source>
        <dbReference type="EMBL" id="KZZ97725.1"/>
    </source>
</evidence>
<dbReference type="GO" id="GO:0005524">
    <property type="term" value="F:ATP binding"/>
    <property type="evidence" value="ECO:0007669"/>
    <property type="project" value="InterPro"/>
</dbReference>
<feature type="domain" description="ATP adenylyltransferase C-terminal" evidence="2">
    <location>
        <begin position="186"/>
        <end position="304"/>
    </location>
</feature>
<dbReference type="OrthoDB" id="10267950at2759"/>
<dbReference type="PANTHER" id="PTHR38420:SF1">
    <property type="entry name" value="PUTATIVE (AFU_ORTHOLOGUE AFUA_5G14690)-RELATED"/>
    <property type="match status" value="1"/>
</dbReference>
<dbReference type="AlphaFoldDB" id="A0A168DGL6"/>
<dbReference type="Pfam" id="PF19327">
    <property type="entry name" value="Ap4A_phos_N"/>
    <property type="match status" value="1"/>
</dbReference>
<feature type="region of interest" description="Disordered" evidence="1">
    <location>
        <begin position="48"/>
        <end position="72"/>
    </location>
</feature>
<dbReference type="InterPro" id="IPR036265">
    <property type="entry name" value="HIT-like_sf"/>
</dbReference>
<proteinExistence type="predicted"/>
<dbReference type="EMBL" id="AZGY01000006">
    <property type="protein sequence ID" value="KZZ97725.1"/>
    <property type="molecule type" value="Genomic_DNA"/>
</dbReference>
<dbReference type="InterPro" id="IPR045759">
    <property type="entry name" value="Ap4A_phos1/2_N"/>
</dbReference>
<dbReference type="STRING" id="1081109.A0A168DGL6"/>
<comment type="caution">
    <text evidence="4">The sequence shown here is derived from an EMBL/GenBank/DDBJ whole genome shotgun (WGS) entry which is preliminary data.</text>
</comment>
<accession>A0A168DGL6</accession>